<evidence type="ECO:0000256" key="1">
    <source>
        <dbReference type="SAM" id="MobiDB-lite"/>
    </source>
</evidence>
<dbReference type="AlphaFoldDB" id="A0AAD9VBN6"/>
<evidence type="ECO:0000313" key="3">
    <source>
        <dbReference type="Proteomes" id="UP001249851"/>
    </source>
</evidence>
<proteinExistence type="predicted"/>
<feature type="compositionally biased region" description="Polar residues" evidence="1">
    <location>
        <begin position="81"/>
        <end position="100"/>
    </location>
</feature>
<name>A0AAD9VBN6_ACRCE</name>
<organism evidence="2 3">
    <name type="scientific">Acropora cervicornis</name>
    <name type="common">Staghorn coral</name>
    <dbReference type="NCBI Taxonomy" id="6130"/>
    <lineage>
        <taxon>Eukaryota</taxon>
        <taxon>Metazoa</taxon>
        <taxon>Cnidaria</taxon>
        <taxon>Anthozoa</taxon>
        <taxon>Hexacorallia</taxon>
        <taxon>Scleractinia</taxon>
        <taxon>Astrocoeniina</taxon>
        <taxon>Acroporidae</taxon>
        <taxon>Acropora</taxon>
    </lineage>
</organism>
<feature type="compositionally biased region" description="Low complexity" evidence="1">
    <location>
        <begin position="121"/>
        <end position="134"/>
    </location>
</feature>
<dbReference type="Proteomes" id="UP001249851">
    <property type="component" value="Unassembled WGS sequence"/>
</dbReference>
<reference evidence="2" key="1">
    <citation type="journal article" date="2023" name="G3 (Bethesda)">
        <title>Whole genome assembly and annotation of the endangered Caribbean coral Acropora cervicornis.</title>
        <authorList>
            <person name="Selwyn J.D."/>
            <person name="Vollmer S.V."/>
        </authorList>
    </citation>
    <scope>NUCLEOTIDE SEQUENCE</scope>
    <source>
        <strain evidence="2">K2</strain>
    </source>
</reference>
<evidence type="ECO:0000313" key="2">
    <source>
        <dbReference type="EMBL" id="KAK2568040.1"/>
    </source>
</evidence>
<reference evidence="2" key="2">
    <citation type="journal article" date="2023" name="Science">
        <title>Genomic signatures of disease resistance in endangered staghorn corals.</title>
        <authorList>
            <person name="Vollmer S.V."/>
            <person name="Selwyn J.D."/>
            <person name="Despard B.A."/>
            <person name="Roesel C.L."/>
        </authorList>
    </citation>
    <scope>NUCLEOTIDE SEQUENCE</scope>
    <source>
        <strain evidence="2">K2</strain>
    </source>
</reference>
<accession>A0AAD9VBN6</accession>
<comment type="caution">
    <text evidence="2">The sequence shown here is derived from an EMBL/GenBank/DDBJ whole genome shotgun (WGS) entry which is preliminary data.</text>
</comment>
<dbReference type="EMBL" id="JARQWQ010000013">
    <property type="protein sequence ID" value="KAK2568040.1"/>
    <property type="molecule type" value="Genomic_DNA"/>
</dbReference>
<feature type="region of interest" description="Disordered" evidence="1">
    <location>
        <begin position="81"/>
        <end position="134"/>
    </location>
</feature>
<protein>
    <submittedName>
        <fullName evidence="2">Uncharacterized protein</fullName>
    </submittedName>
</protein>
<keyword evidence="3" id="KW-1185">Reference proteome</keyword>
<gene>
    <name evidence="2" type="ORF">P5673_007951</name>
</gene>
<sequence>MIKWRKLPKNKNHPNSIFGKNWNPVFYYKFWSRKDIVRCECASLPYKHVHCPCSHCNYSAISRSTEYAHWKNAEALRHSFKTSSPEGNSISDGLNNTSDASTEHHEITSPADDELQSAERNNTSDSDADTDAYSNSSTTIVDCVLLQSTATCEENVAHSEFFVAETNDENNAQGTESDTNSRKEIVCYFAELDVGGSNEWFSM</sequence>